<organism evidence="3 4">
    <name type="scientific">Levilactobacillus bambusae</name>
    <dbReference type="NCBI Taxonomy" id="2024736"/>
    <lineage>
        <taxon>Bacteria</taxon>
        <taxon>Bacillati</taxon>
        <taxon>Bacillota</taxon>
        <taxon>Bacilli</taxon>
        <taxon>Lactobacillales</taxon>
        <taxon>Lactobacillaceae</taxon>
        <taxon>Levilactobacillus</taxon>
    </lineage>
</organism>
<dbReference type="GO" id="GO:0003700">
    <property type="term" value="F:DNA-binding transcription factor activity"/>
    <property type="evidence" value="ECO:0007669"/>
    <property type="project" value="TreeGrafter"/>
</dbReference>
<dbReference type="SMART" id="SM00530">
    <property type="entry name" value="HTH_XRE"/>
    <property type="match status" value="1"/>
</dbReference>
<dbReference type="InterPro" id="IPR050807">
    <property type="entry name" value="TransReg_Diox_bact_type"/>
</dbReference>
<dbReference type="GO" id="GO:0005829">
    <property type="term" value="C:cytosol"/>
    <property type="evidence" value="ECO:0007669"/>
    <property type="project" value="TreeGrafter"/>
</dbReference>
<keyword evidence="1" id="KW-0238">DNA-binding</keyword>
<dbReference type="RefSeq" id="WP_109249971.1">
    <property type="nucleotide sequence ID" value="NZ_QCXQ01000002.1"/>
</dbReference>
<dbReference type="AlphaFoldDB" id="A0A2V1MZ31"/>
<keyword evidence="4" id="KW-1185">Reference proteome</keyword>
<evidence type="ECO:0000313" key="3">
    <source>
        <dbReference type="EMBL" id="PWG00023.1"/>
    </source>
</evidence>
<accession>A0A2V1MZ31</accession>
<sequence length="105" mass="12007">MLDLVEIGKLIRQRRKTLNMTIEELAEQSKSSTSLISLIERGRLDNIKIQKLNDIAVALNLTIEDFFLLPDLQDPAVLDLINYLTDLEPAQRHEVAELLLRLVTL</sequence>
<reference evidence="3 4" key="1">
    <citation type="journal article" date="2018" name="Int. J. Syst. Evol. Microbiol.">
        <title>Lactobacillus bambusae sp. nov., isolated from a traditional fermented Ma-bamboo shoots of Taiwan.</title>
        <authorList>
            <person name="Wang L.-T."/>
        </authorList>
    </citation>
    <scope>NUCLEOTIDE SEQUENCE [LARGE SCALE GENOMIC DNA]</scope>
    <source>
        <strain evidence="3 4">BS-W1</strain>
    </source>
</reference>
<dbReference type="Pfam" id="PF01381">
    <property type="entry name" value="HTH_3"/>
    <property type="match status" value="1"/>
</dbReference>
<dbReference type="GO" id="GO:0003677">
    <property type="term" value="F:DNA binding"/>
    <property type="evidence" value="ECO:0007669"/>
    <property type="project" value="UniProtKB-KW"/>
</dbReference>
<dbReference type="Proteomes" id="UP000245080">
    <property type="component" value="Unassembled WGS sequence"/>
</dbReference>
<dbReference type="PANTHER" id="PTHR46797:SF1">
    <property type="entry name" value="METHYLPHOSPHONATE SYNTHASE"/>
    <property type="match status" value="1"/>
</dbReference>
<evidence type="ECO:0000313" key="4">
    <source>
        <dbReference type="Proteomes" id="UP000245080"/>
    </source>
</evidence>
<dbReference type="SUPFAM" id="SSF47413">
    <property type="entry name" value="lambda repressor-like DNA-binding domains"/>
    <property type="match status" value="1"/>
</dbReference>
<comment type="caution">
    <text evidence="3">The sequence shown here is derived from an EMBL/GenBank/DDBJ whole genome shotgun (WGS) entry which is preliminary data.</text>
</comment>
<protein>
    <submittedName>
        <fullName evidence="3">Transcriptional regulator</fullName>
    </submittedName>
</protein>
<dbReference type="InterPro" id="IPR010982">
    <property type="entry name" value="Lambda_DNA-bd_dom_sf"/>
</dbReference>
<dbReference type="OrthoDB" id="2298288at2"/>
<feature type="domain" description="HTH cro/C1-type" evidence="2">
    <location>
        <begin position="11"/>
        <end position="66"/>
    </location>
</feature>
<dbReference type="PANTHER" id="PTHR46797">
    <property type="entry name" value="HTH-TYPE TRANSCRIPTIONAL REGULATOR"/>
    <property type="match status" value="1"/>
</dbReference>
<dbReference type="Gene3D" id="1.10.260.40">
    <property type="entry name" value="lambda repressor-like DNA-binding domains"/>
    <property type="match status" value="1"/>
</dbReference>
<gene>
    <name evidence="3" type="ORF">DCM90_03540</name>
</gene>
<evidence type="ECO:0000256" key="1">
    <source>
        <dbReference type="ARBA" id="ARBA00023125"/>
    </source>
</evidence>
<name>A0A2V1MZ31_9LACO</name>
<proteinExistence type="predicted"/>
<dbReference type="CDD" id="cd00093">
    <property type="entry name" value="HTH_XRE"/>
    <property type="match status" value="1"/>
</dbReference>
<dbReference type="InterPro" id="IPR001387">
    <property type="entry name" value="Cro/C1-type_HTH"/>
</dbReference>
<evidence type="ECO:0000259" key="2">
    <source>
        <dbReference type="PROSITE" id="PS50943"/>
    </source>
</evidence>
<dbReference type="EMBL" id="QCXQ01000002">
    <property type="protein sequence ID" value="PWG00023.1"/>
    <property type="molecule type" value="Genomic_DNA"/>
</dbReference>
<dbReference type="PROSITE" id="PS50943">
    <property type="entry name" value="HTH_CROC1"/>
    <property type="match status" value="1"/>
</dbReference>